<evidence type="ECO:0000313" key="8">
    <source>
        <dbReference type="Proteomes" id="UP000265955"/>
    </source>
</evidence>
<dbReference type="PRINTS" id="PR00337">
    <property type="entry name" value="LEUILEVALBP"/>
</dbReference>
<keyword evidence="4" id="KW-0029">Amino-acid transport</keyword>
<dbReference type="Gene3D" id="3.40.50.2300">
    <property type="match status" value="2"/>
</dbReference>
<protein>
    <submittedName>
        <fullName evidence="7">Branched-chain amino acid ABC transporter substrate-binding protein</fullName>
    </submittedName>
</protein>
<dbReference type="Pfam" id="PF13458">
    <property type="entry name" value="Peripla_BP_6"/>
    <property type="match status" value="1"/>
</dbReference>
<gene>
    <name evidence="7" type="ORF">D3871_23075</name>
</gene>
<dbReference type="OrthoDB" id="5289062at2"/>
<sequence>MRKAIAGISIAVLGAFSALTSPIASAQETLKVAFIDPLSGPFADVGELMLSHIRFAVEDINAKGGVLNGVKLDLMTLDNKLSAQESLTALQAAIDAGARVVFTGGSGSSAVGAMVEAANKHNDRNPDKAILIVNHSSIDPDLTGKNCSFWHFTTEASTAMKMKALTSFMKEKQDIKKVYLLNQDYAHGRVWAKLGKEMLAGARSDVQFVGEDFHPIGKVKDFSPYVAKIKATGADTIITGNWGGDLNLFIKAAADAGMNLRYVNHSAGALPGSVFAVSQAKLGQLTWVGEWHQNVDSPKVAPIAAAYKQRFNKPFLAPRMDLTPRIVAAAINKANSTSPLKIALALEGMTYPSIIGDVTMRKDDHQLLLPQTVSTVVPADGKTVKFGVEGTNYGFRTEAVLDGKDLALPTECKMRRPAGA</sequence>
<evidence type="ECO:0000313" key="7">
    <source>
        <dbReference type="EMBL" id="RJF96205.1"/>
    </source>
</evidence>
<evidence type="ECO:0000256" key="5">
    <source>
        <dbReference type="SAM" id="SignalP"/>
    </source>
</evidence>
<dbReference type="InterPro" id="IPR028082">
    <property type="entry name" value="Peripla_BP_I"/>
</dbReference>
<evidence type="ECO:0000256" key="1">
    <source>
        <dbReference type="ARBA" id="ARBA00010062"/>
    </source>
</evidence>
<reference evidence="8" key="1">
    <citation type="submission" date="2018-09" db="EMBL/GenBank/DDBJ databases">
        <authorList>
            <person name="Zhu H."/>
        </authorList>
    </citation>
    <scope>NUCLEOTIDE SEQUENCE [LARGE SCALE GENOMIC DNA]</scope>
    <source>
        <strain evidence="8">K1R23-30</strain>
    </source>
</reference>
<feature type="signal peptide" evidence="5">
    <location>
        <begin position="1"/>
        <end position="26"/>
    </location>
</feature>
<comment type="similarity">
    <text evidence="1">Belongs to the leucine-binding protein family.</text>
</comment>
<keyword evidence="2" id="KW-0813">Transport</keyword>
<proteinExistence type="inferred from homology"/>
<evidence type="ECO:0000259" key="6">
    <source>
        <dbReference type="Pfam" id="PF13458"/>
    </source>
</evidence>
<feature type="domain" description="Leucine-binding protein" evidence="6">
    <location>
        <begin position="29"/>
        <end position="372"/>
    </location>
</feature>
<dbReference type="AlphaFoldDB" id="A0A3A3FNY7"/>
<keyword evidence="3 5" id="KW-0732">Signal</keyword>
<name>A0A3A3FNY7_9BURK</name>
<evidence type="ECO:0000256" key="4">
    <source>
        <dbReference type="ARBA" id="ARBA00022970"/>
    </source>
</evidence>
<dbReference type="InterPro" id="IPR028081">
    <property type="entry name" value="Leu-bd"/>
</dbReference>
<dbReference type="Proteomes" id="UP000265955">
    <property type="component" value="Unassembled WGS sequence"/>
</dbReference>
<feature type="chain" id="PRO_5017245768" evidence="5">
    <location>
        <begin position="27"/>
        <end position="420"/>
    </location>
</feature>
<dbReference type="InterPro" id="IPR000709">
    <property type="entry name" value="Leu_Ile_Val-bd"/>
</dbReference>
<evidence type="ECO:0000256" key="2">
    <source>
        <dbReference type="ARBA" id="ARBA00022448"/>
    </source>
</evidence>
<dbReference type="RefSeq" id="WP_119771353.1">
    <property type="nucleotide sequence ID" value="NZ_QYUO01000002.1"/>
</dbReference>
<dbReference type="EMBL" id="QYUO01000002">
    <property type="protein sequence ID" value="RJF96205.1"/>
    <property type="molecule type" value="Genomic_DNA"/>
</dbReference>
<keyword evidence="8" id="KW-1185">Reference proteome</keyword>
<dbReference type="InterPro" id="IPR051010">
    <property type="entry name" value="BCAA_transport"/>
</dbReference>
<dbReference type="GO" id="GO:0006865">
    <property type="term" value="P:amino acid transport"/>
    <property type="evidence" value="ECO:0007669"/>
    <property type="project" value="UniProtKB-KW"/>
</dbReference>
<dbReference type="CDD" id="cd06329">
    <property type="entry name" value="PBP1_SBP-like"/>
    <property type="match status" value="1"/>
</dbReference>
<accession>A0A3A3FNY7</accession>
<organism evidence="7 8">
    <name type="scientific">Noviherbaspirillum saxi</name>
    <dbReference type="NCBI Taxonomy" id="2320863"/>
    <lineage>
        <taxon>Bacteria</taxon>
        <taxon>Pseudomonadati</taxon>
        <taxon>Pseudomonadota</taxon>
        <taxon>Betaproteobacteria</taxon>
        <taxon>Burkholderiales</taxon>
        <taxon>Oxalobacteraceae</taxon>
        <taxon>Noviherbaspirillum</taxon>
    </lineage>
</organism>
<dbReference type="SUPFAM" id="SSF53822">
    <property type="entry name" value="Periplasmic binding protein-like I"/>
    <property type="match status" value="1"/>
</dbReference>
<comment type="caution">
    <text evidence="7">The sequence shown here is derived from an EMBL/GenBank/DDBJ whole genome shotgun (WGS) entry which is preliminary data.</text>
</comment>
<dbReference type="PANTHER" id="PTHR30483">
    <property type="entry name" value="LEUCINE-SPECIFIC-BINDING PROTEIN"/>
    <property type="match status" value="1"/>
</dbReference>
<evidence type="ECO:0000256" key="3">
    <source>
        <dbReference type="ARBA" id="ARBA00022729"/>
    </source>
</evidence>